<reference evidence="1" key="1">
    <citation type="submission" date="2018-05" db="EMBL/GenBank/DDBJ databases">
        <authorList>
            <person name="Lanie J.A."/>
            <person name="Ng W.-L."/>
            <person name="Kazmierczak K.M."/>
            <person name="Andrzejewski T.M."/>
            <person name="Davidsen T.M."/>
            <person name="Wayne K.J."/>
            <person name="Tettelin H."/>
            <person name="Glass J.I."/>
            <person name="Rusch D."/>
            <person name="Podicherti R."/>
            <person name="Tsui H.-C.T."/>
            <person name="Winkler M.E."/>
        </authorList>
    </citation>
    <scope>NUCLEOTIDE SEQUENCE</scope>
</reference>
<organism evidence="1">
    <name type="scientific">marine metagenome</name>
    <dbReference type="NCBI Taxonomy" id="408172"/>
    <lineage>
        <taxon>unclassified sequences</taxon>
        <taxon>metagenomes</taxon>
        <taxon>ecological metagenomes</taxon>
    </lineage>
</organism>
<evidence type="ECO:0000313" key="1">
    <source>
        <dbReference type="EMBL" id="SVD11831.1"/>
    </source>
</evidence>
<dbReference type="EMBL" id="UINC01130642">
    <property type="protein sequence ID" value="SVD11831.1"/>
    <property type="molecule type" value="Genomic_DNA"/>
</dbReference>
<name>A0A382SSH8_9ZZZZ</name>
<dbReference type="AlphaFoldDB" id="A0A382SSH8"/>
<sequence>MNNKHTRGNSLLLAEVREYLARGSSLYRSLINKGVSHEVAQGVVPLANVGYENDPVTEIASLSEALLEGNNE</sequence>
<accession>A0A382SSH8</accession>
<proteinExistence type="predicted"/>
<protein>
    <submittedName>
        <fullName evidence="1">Uncharacterized protein</fullName>
    </submittedName>
</protein>
<gene>
    <name evidence="1" type="ORF">METZ01_LOCUS364685</name>
</gene>